<sequence length="200" mass="23934">MQVKRRVLQNLSTNELLLYIRDDSRFVPEAIGMAFEILKDERNIDFSKIETTRIQNLIYSKTIQIEKEKRTIKLEPNLVEDIDENSEIPRFYSKRQIAIHSSIVFSFIGAILLYQNLKKIKEAGFSNYFVLVVFSISMLVFDYYLYEYMVNHEEEFNQIRRNRLGNLGIFFTIRGLINYSLISIIWSYFFGKNFKYREVK</sequence>
<comment type="caution">
    <text evidence="2">The sequence shown here is derived from an EMBL/GenBank/DDBJ whole genome shotgun (WGS) entry which is preliminary data.</text>
</comment>
<dbReference type="Proteomes" id="UP001170959">
    <property type="component" value="Unassembled WGS sequence"/>
</dbReference>
<protein>
    <submittedName>
        <fullName evidence="2">Uncharacterized protein</fullName>
    </submittedName>
</protein>
<keyword evidence="1" id="KW-0472">Membrane</keyword>
<evidence type="ECO:0000313" key="2">
    <source>
        <dbReference type="EMBL" id="MDM1072811.1"/>
    </source>
</evidence>
<feature type="transmembrane region" description="Helical" evidence="1">
    <location>
        <begin position="167"/>
        <end position="190"/>
    </location>
</feature>
<feature type="transmembrane region" description="Helical" evidence="1">
    <location>
        <begin position="97"/>
        <end position="116"/>
    </location>
</feature>
<dbReference type="AlphaFoldDB" id="A0AAJ1QEY9"/>
<dbReference type="RefSeq" id="WP_159155259.1">
    <property type="nucleotide sequence ID" value="NZ_CP013210.1"/>
</dbReference>
<keyword evidence="1" id="KW-0812">Transmembrane</keyword>
<name>A0AAJ1QEY9_9FLAO</name>
<feature type="transmembrane region" description="Helical" evidence="1">
    <location>
        <begin position="128"/>
        <end position="146"/>
    </location>
</feature>
<keyword evidence="1" id="KW-1133">Transmembrane helix</keyword>
<organism evidence="2 3">
    <name type="scientific">Empedobacter brevis</name>
    <dbReference type="NCBI Taxonomy" id="247"/>
    <lineage>
        <taxon>Bacteria</taxon>
        <taxon>Pseudomonadati</taxon>
        <taxon>Bacteroidota</taxon>
        <taxon>Flavobacteriia</taxon>
        <taxon>Flavobacteriales</taxon>
        <taxon>Weeksellaceae</taxon>
        <taxon>Empedobacter</taxon>
    </lineage>
</organism>
<reference evidence="2" key="1">
    <citation type="submission" date="2020-06" db="EMBL/GenBank/DDBJ databases">
        <authorList>
            <person name="Dong N."/>
        </authorList>
    </citation>
    <scope>NUCLEOTIDE SEQUENCE</scope>
    <source>
        <strain evidence="2">R655-4</strain>
    </source>
</reference>
<accession>A0AAJ1QEY9</accession>
<gene>
    <name evidence="2" type="ORF">HX001_09930</name>
</gene>
<evidence type="ECO:0000313" key="3">
    <source>
        <dbReference type="Proteomes" id="UP001170959"/>
    </source>
</evidence>
<evidence type="ECO:0000256" key="1">
    <source>
        <dbReference type="SAM" id="Phobius"/>
    </source>
</evidence>
<dbReference type="EMBL" id="JACAGJ010000004">
    <property type="protein sequence ID" value="MDM1072811.1"/>
    <property type="molecule type" value="Genomic_DNA"/>
</dbReference>
<reference evidence="2" key="2">
    <citation type="journal article" date="2022" name="Sci. Total Environ.">
        <title>Prevalence, transmission, and molecular epidemiology of tet(X)-positive bacteria among humans, animals, and environmental niches in China: An epidemiological, and genomic-based study.</title>
        <authorList>
            <person name="Dong N."/>
            <person name="Zeng Y."/>
            <person name="Cai C."/>
            <person name="Sun C."/>
            <person name="Lu J."/>
            <person name="Liu C."/>
            <person name="Zhou H."/>
            <person name="Sun Q."/>
            <person name="Shu L."/>
            <person name="Wang H."/>
            <person name="Wang Y."/>
            <person name="Wang S."/>
            <person name="Wu C."/>
            <person name="Chan E.W."/>
            <person name="Chen G."/>
            <person name="Shen Z."/>
            <person name="Chen S."/>
            <person name="Zhang R."/>
        </authorList>
    </citation>
    <scope>NUCLEOTIDE SEQUENCE</scope>
    <source>
        <strain evidence="2">R655-4</strain>
    </source>
</reference>
<proteinExistence type="predicted"/>